<reference evidence="1" key="1">
    <citation type="journal article" date="2012" name="Science">
        <title>Fermentation, hydrogen, and sulfur metabolism in multiple uncultivated bacterial phyla.</title>
        <authorList>
            <person name="Wrighton K.C."/>
            <person name="Thomas B.C."/>
            <person name="Sharon I."/>
            <person name="Miller C.S."/>
            <person name="Castelle C.J."/>
            <person name="VerBerkmoes N.C."/>
            <person name="Wilkins M.J."/>
            <person name="Hettich R.L."/>
            <person name="Lipton M.S."/>
            <person name="Williams K.H."/>
            <person name="Long P.E."/>
            <person name="Banfield J.F."/>
        </authorList>
    </citation>
    <scope>NUCLEOTIDE SEQUENCE [LARGE SCALE GENOMIC DNA]</scope>
</reference>
<dbReference type="EMBL" id="AMFJ01000417">
    <property type="protein sequence ID" value="EKE27844.1"/>
    <property type="molecule type" value="Genomic_DNA"/>
</dbReference>
<gene>
    <name evidence="1" type="ORF">ACD_3C00143G0006</name>
</gene>
<dbReference type="Gene3D" id="3.40.50.1580">
    <property type="entry name" value="Nucleoside phosphorylase domain"/>
    <property type="match status" value="1"/>
</dbReference>
<organism evidence="1">
    <name type="scientific">uncultured bacterium</name>
    <name type="common">gcode 4</name>
    <dbReference type="NCBI Taxonomy" id="1234023"/>
    <lineage>
        <taxon>Bacteria</taxon>
        <taxon>environmental samples</taxon>
    </lineage>
</organism>
<dbReference type="AlphaFoldDB" id="K2GC73"/>
<accession>K2GC73</accession>
<dbReference type="GO" id="GO:0003824">
    <property type="term" value="F:catalytic activity"/>
    <property type="evidence" value="ECO:0007669"/>
    <property type="project" value="InterPro"/>
</dbReference>
<evidence type="ECO:0000313" key="1">
    <source>
        <dbReference type="EMBL" id="EKE27844.1"/>
    </source>
</evidence>
<dbReference type="GO" id="GO:0009116">
    <property type="term" value="P:nucleoside metabolic process"/>
    <property type="evidence" value="ECO:0007669"/>
    <property type="project" value="InterPro"/>
</dbReference>
<comment type="caution">
    <text evidence="1">The sequence shown here is derived from an EMBL/GenBank/DDBJ whole genome shotgun (WGS) entry which is preliminary data.</text>
</comment>
<name>K2GC73_9BACT</name>
<proteinExistence type="predicted"/>
<sequence length="248" mass="29582">MRILVCAAHPNEMKSIKSSLKSLEIFDANIDFLQLWMGSYETIHNLTKYLEKNKPDFLVNIWICWQRGDYGELIQIWRIINSADKELLVPIVFEYAKISSIICLESMARILDDLRWEDYADMESYGVEFIASKYQIPRLILKLPADKIWQGFDKSLLKTSADKLSHIDYKDLMGRIINFDKAQFKPKDNTYIQQAYRFTFQEFEIMKFKINKYEALTKKDFKNFYELNKYLTKIDFLQELEKIFSFDS</sequence>
<dbReference type="InterPro" id="IPR035994">
    <property type="entry name" value="Nucleoside_phosphorylase_sf"/>
</dbReference>
<protein>
    <submittedName>
        <fullName evidence="1">Uncharacterized protein</fullName>
    </submittedName>
</protein>